<dbReference type="PANTHER" id="PTHR21661">
    <property type="entry name" value="EPOXIDE HYDROLASE 1-RELATED"/>
    <property type="match status" value="1"/>
</dbReference>
<accession>A0A109J3H5</accession>
<feature type="domain" description="Epoxide hydrolase N-terminal" evidence="6">
    <location>
        <begin position="39"/>
        <end position="143"/>
    </location>
</feature>
<dbReference type="InterPro" id="IPR006311">
    <property type="entry name" value="TAT_signal"/>
</dbReference>
<dbReference type="PANTHER" id="PTHR21661:SF35">
    <property type="entry name" value="EPOXIDE HYDROLASE"/>
    <property type="match status" value="1"/>
</dbReference>
<dbReference type="GO" id="GO:0097176">
    <property type="term" value="P:epoxide metabolic process"/>
    <property type="evidence" value="ECO:0007669"/>
    <property type="project" value="TreeGrafter"/>
</dbReference>
<dbReference type="PRINTS" id="PR00412">
    <property type="entry name" value="EPOXHYDRLASE"/>
</dbReference>
<feature type="active site" description="Proton donor" evidence="4">
    <location>
        <position position="351"/>
    </location>
</feature>
<keyword evidence="3" id="KW-0378">Hydrolase</keyword>
<feature type="active site" description="Nucleophile" evidence="4">
    <location>
        <position position="213"/>
    </location>
</feature>
<feature type="signal peptide" evidence="5">
    <location>
        <begin position="1"/>
        <end position="31"/>
    </location>
</feature>
<keyword evidence="2" id="KW-0058">Aromatic hydrocarbons catabolism</keyword>
<evidence type="ECO:0000256" key="5">
    <source>
        <dbReference type="SAM" id="SignalP"/>
    </source>
</evidence>
<proteinExistence type="inferred from homology"/>
<keyword evidence="8" id="KW-1185">Reference proteome</keyword>
<dbReference type="RefSeq" id="WP_062375478.1">
    <property type="nucleotide sequence ID" value="NZ_LNCD01000139.1"/>
</dbReference>
<dbReference type="PROSITE" id="PS51318">
    <property type="entry name" value="TAT"/>
    <property type="match status" value="1"/>
</dbReference>
<keyword evidence="5" id="KW-0732">Signal</keyword>
<dbReference type="InterPro" id="IPR029058">
    <property type="entry name" value="AB_hydrolase_fold"/>
</dbReference>
<evidence type="ECO:0000256" key="3">
    <source>
        <dbReference type="ARBA" id="ARBA00022801"/>
    </source>
</evidence>
<name>A0A109J3H5_9HYPH</name>
<dbReference type="InterPro" id="IPR010497">
    <property type="entry name" value="Epoxide_hydro_N"/>
</dbReference>
<reference evidence="7 8" key="1">
    <citation type="submission" date="2015-11" db="EMBL/GenBank/DDBJ databases">
        <title>Draft Genome Sequence of the Strain BR 10423 (Rhizobium sp.) isolated from nodules of Mimosa pudica.</title>
        <authorList>
            <person name="Barauna A.C."/>
            <person name="Zilli J.E."/>
            <person name="Simoes-Araujo J.L."/>
            <person name="Reis V.M."/>
            <person name="James E.K."/>
            <person name="Reis F.B.Jr."/>
            <person name="Rouws L.F."/>
            <person name="Passos S.R."/>
            <person name="Gois S.R."/>
        </authorList>
    </citation>
    <scope>NUCLEOTIDE SEQUENCE [LARGE SCALE GENOMIC DNA]</scope>
    <source>
        <strain evidence="7 8">BR10423</strain>
    </source>
</reference>
<dbReference type="InterPro" id="IPR016292">
    <property type="entry name" value="Epoxide_hydrolase"/>
</dbReference>
<dbReference type="AlphaFoldDB" id="A0A109J3H5"/>
<sequence>MSHNQPAVSRRTLLAVAASISALGVLPEAFAASGDPNAIKPFRFSAKDAELSDLARRVAATRWPDRETVKDHSQGVQLATIRKLADHWAKHYDWRKIETKLNSYPQFTTKIDGLDFHFIHVKSKHANALPILVTHGWPGSIIEQLKIIEPLTDPTAHGGSADDAFHVVIPSLPGYGFSGKPTEPGWNPPRIAKAWAVLMQRLGYPKYVAQGGDWGNAVTELMAVQEPPGLLGIHTNMAATVPADISKALSAGTPPANLTPDEKRAWDQLDDFYKNGLGYAIEMNNRPQTLYGIVDSPIGLASWMLDHDIRSYDMIARVFDGKTEGLTKDDILDNITLYWLTNTAISSSRLYWDNAHFPSGGFFDPRGIKIPVAVSAFPDEIYQAPQSWAEKAYPKLIFYNRPPKGGHFAAWEQPMLLTADLRAAFKPLRKSM</sequence>
<dbReference type="Proteomes" id="UP000068164">
    <property type="component" value="Unassembled WGS sequence"/>
</dbReference>
<evidence type="ECO:0000259" key="6">
    <source>
        <dbReference type="Pfam" id="PF06441"/>
    </source>
</evidence>
<evidence type="ECO:0000256" key="1">
    <source>
        <dbReference type="ARBA" id="ARBA00010088"/>
    </source>
</evidence>
<feature type="chain" id="PRO_5007136399" evidence="5">
    <location>
        <begin position="32"/>
        <end position="432"/>
    </location>
</feature>
<comment type="similarity">
    <text evidence="1">Belongs to the peptidase S33 family.</text>
</comment>
<evidence type="ECO:0000313" key="7">
    <source>
        <dbReference type="EMBL" id="KWV41656.1"/>
    </source>
</evidence>
<dbReference type="Gene3D" id="3.40.50.1820">
    <property type="entry name" value="alpha/beta hydrolase"/>
    <property type="match status" value="1"/>
</dbReference>
<comment type="caution">
    <text evidence="7">The sequence shown here is derived from an EMBL/GenBank/DDBJ whole genome shotgun (WGS) entry which is preliminary data.</text>
</comment>
<organism evidence="7 8">
    <name type="scientific">Rhizobium altiplani</name>
    <dbReference type="NCBI Taxonomy" id="1864509"/>
    <lineage>
        <taxon>Bacteria</taxon>
        <taxon>Pseudomonadati</taxon>
        <taxon>Pseudomonadota</taxon>
        <taxon>Alphaproteobacteria</taxon>
        <taxon>Hyphomicrobiales</taxon>
        <taxon>Rhizobiaceae</taxon>
        <taxon>Rhizobium/Agrobacterium group</taxon>
        <taxon>Rhizobium</taxon>
    </lineage>
</organism>
<evidence type="ECO:0000256" key="4">
    <source>
        <dbReference type="PIRSR" id="PIRSR001112-1"/>
    </source>
</evidence>
<dbReference type="EMBL" id="LNCD01000139">
    <property type="protein sequence ID" value="KWV41656.1"/>
    <property type="molecule type" value="Genomic_DNA"/>
</dbReference>
<dbReference type="OrthoDB" id="27092at2"/>
<evidence type="ECO:0000313" key="8">
    <source>
        <dbReference type="Proteomes" id="UP000068164"/>
    </source>
</evidence>
<evidence type="ECO:0000256" key="2">
    <source>
        <dbReference type="ARBA" id="ARBA00022797"/>
    </source>
</evidence>
<dbReference type="SUPFAM" id="SSF53474">
    <property type="entry name" value="alpha/beta-Hydrolases"/>
    <property type="match status" value="1"/>
</dbReference>
<dbReference type="GO" id="GO:0004301">
    <property type="term" value="F:epoxide hydrolase activity"/>
    <property type="evidence" value="ECO:0007669"/>
    <property type="project" value="TreeGrafter"/>
</dbReference>
<gene>
    <name evidence="7" type="ORF">AS026_23090</name>
</gene>
<protein>
    <submittedName>
        <fullName evidence="7">Multidrug MFS transporter</fullName>
    </submittedName>
</protein>
<dbReference type="InterPro" id="IPR000639">
    <property type="entry name" value="Epox_hydrolase-like"/>
</dbReference>
<dbReference type="Pfam" id="PF06441">
    <property type="entry name" value="EHN"/>
    <property type="match status" value="1"/>
</dbReference>
<dbReference type="PIRSF" id="PIRSF001112">
    <property type="entry name" value="Epoxide_hydrolase"/>
    <property type="match status" value="1"/>
</dbReference>
<feature type="active site" description="Proton acceptor" evidence="4">
    <location>
        <position position="407"/>
    </location>
</feature>